<keyword evidence="4" id="KW-1185">Reference proteome</keyword>
<proteinExistence type="predicted"/>
<dbReference type="GeneID" id="19160858"/>
<comment type="caution">
    <text evidence="3">The sequence shown here is derived from an EMBL/GenBank/DDBJ whole genome shotgun (WGS) entry which is preliminary data.</text>
</comment>
<feature type="compositionally biased region" description="Polar residues" evidence="1">
    <location>
        <begin position="523"/>
        <end position="541"/>
    </location>
</feature>
<sequence>MANPSGTAARDRLNQLFAGQSRPSPPPADQRHFSELELEKKKVEDHQSWTIPPTAQYPRQVKSPPQPTRNVDCLTSSDEDDYVSAFKPKVSMKSPSEKPGRPKGNIGDSHSEGMAHMEYFPNGKVSSKLKAKDDASMEDEPEVYDAALPASDVQGHPATGHFCQFSLAAKFPYKYMNDSNDRVSRRFFAQNKFYERTWDLYYLNPPYTTSAKPILLVPHAQCQKLVDEIGDTFKIPVSVPESPFTLTFYDDGTPQPKFLGTSRSREKAGKLQDSIPAAPVEHGECPDDATPDVKRRFAAFRQLCSDALAANKKKGSIVKKKKGEEDRLLTVRDWYSQLRRSQRYFGLRPKAGQVKHPDPDLPWSEQEQFRRQQLRKAQVVLDPLDVTRPAPYPFEKEPVVVSVDIESYERDHRLITEIGVSTLDTLDLIGLPPGPGGKNWTSQIRSRHFRIQGREHFVNRDFCVGNPDAFQFGRSEFVPLPEAAAKLDSCFEWPFSVQFKHPGWSDTWTSGQASPTGEHVHSKTLSPSSDGVSIGPSNSEQAEASRAAVASVLEGISGADATKLAIDLSQENRPDPAILQKGPKERNVILLGHDIRSDLDYMRTLGSKVFAPSRGAYPVAAMGMIGSDEGPIKILASIIEALDTAPLYRVLKQETQTRSLSSILNDLEVPCYFLHNGGNDARYTMEALIAMILRARLEEDKLQKEEDGIAAKSTGEALDDPAITKVPEESAGHGPSTPRSRSGNVRRHEGVFATSLPTMAEVDDFEAAILAESGSEASPPRQLDLGISALAERLKLDPKVDEEEPKRPF</sequence>
<evidence type="ECO:0000313" key="4">
    <source>
        <dbReference type="Proteomes" id="UP000019484"/>
    </source>
</evidence>
<organism evidence="3 4">
    <name type="scientific">Capronia coronata CBS 617.96</name>
    <dbReference type="NCBI Taxonomy" id="1182541"/>
    <lineage>
        <taxon>Eukaryota</taxon>
        <taxon>Fungi</taxon>
        <taxon>Dikarya</taxon>
        <taxon>Ascomycota</taxon>
        <taxon>Pezizomycotina</taxon>
        <taxon>Eurotiomycetes</taxon>
        <taxon>Chaetothyriomycetidae</taxon>
        <taxon>Chaetothyriales</taxon>
        <taxon>Herpotrichiellaceae</taxon>
        <taxon>Capronia</taxon>
    </lineage>
</organism>
<feature type="compositionally biased region" description="Basic and acidic residues" evidence="1">
    <location>
        <begin position="29"/>
        <end position="47"/>
    </location>
</feature>
<evidence type="ECO:0000313" key="3">
    <source>
        <dbReference type="EMBL" id="EXJ85621.1"/>
    </source>
</evidence>
<dbReference type="eggNOG" id="ENOG502QTQR">
    <property type="taxonomic scope" value="Eukaryota"/>
</dbReference>
<dbReference type="PANTHER" id="PTHR28083:SF1">
    <property type="entry name" value="GOOD FOR FULL DBP5 ACTIVITY PROTEIN 2"/>
    <property type="match status" value="1"/>
</dbReference>
<reference evidence="3 4" key="1">
    <citation type="submission" date="2013-03" db="EMBL/GenBank/DDBJ databases">
        <title>The Genome Sequence of Capronia coronata CBS 617.96.</title>
        <authorList>
            <consortium name="The Broad Institute Genomics Platform"/>
            <person name="Cuomo C."/>
            <person name="de Hoog S."/>
            <person name="Gorbushina A."/>
            <person name="Walker B."/>
            <person name="Young S.K."/>
            <person name="Zeng Q."/>
            <person name="Gargeya S."/>
            <person name="Fitzgerald M."/>
            <person name="Haas B."/>
            <person name="Abouelleil A."/>
            <person name="Allen A.W."/>
            <person name="Alvarado L."/>
            <person name="Arachchi H.M."/>
            <person name="Berlin A.M."/>
            <person name="Chapman S.B."/>
            <person name="Gainer-Dewar J."/>
            <person name="Goldberg J."/>
            <person name="Griggs A."/>
            <person name="Gujja S."/>
            <person name="Hansen M."/>
            <person name="Howarth C."/>
            <person name="Imamovic A."/>
            <person name="Ireland A."/>
            <person name="Larimer J."/>
            <person name="McCowan C."/>
            <person name="Murphy C."/>
            <person name="Pearson M."/>
            <person name="Poon T.W."/>
            <person name="Priest M."/>
            <person name="Roberts A."/>
            <person name="Saif S."/>
            <person name="Shea T."/>
            <person name="Sisk P."/>
            <person name="Sykes S."/>
            <person name="Wortman J."/>
            <person name="Nusbaum C."/>
            <person name="Birren B."/>
        </authorList>
    </citation>
    <scope>NUCLEOTIDE SEQUENCE [LARGE SCALE GENOMIC DNA]</scope>
    <source>
        <strain evidence="3 4">CBS 617.96</strain>
    </source>
</reference>
<gene>
    <name evidence="3" type="ORF">A1O1_05987</name>
</gene>
<dbReference type="RefSeq" id="XP_007725059.1">
    <property type="nucleotide sequence ID" value="XM_007726869.1"/>
</dbReference>
<evidence type="ECO:0000259" key="2">
    <source>
        <dbReference type="Pfam" id="PF21762"/>
    </source>
</evidence>
<protein>
    <recommendedName>
        <fullName evidence="2">Gfd2/YDR514C-like C-terminal domain-containing protein</fullName>
    </recommendedName>
</protein>
<dbReference type="SUPFAM" id="SSF53098">
    <property type="entry name" value="Ribonuclease H-like"/>
    <property type="match status" value="1"/>
</dbReference>
<feature type="region of interest" description="Disordered" evidence="1">
    <location>
        <begin position="259"/>
        <end position="286"/>
    </location>
</feature>
<dbReference type="InterPro" id="IPR048519">
    <property type="entry name" value="Gfd2/YDR514C-like_C"/>
</dbReference>
<dbReference type="STRING" id="1182541.W9Y8P9"/>
<feature type="region of interest" description="Disordered" evidence="1">
    <location>
        <begin position="706"/>
        <end position="746"/>
    </location>
</feature>
<dbReference type="Pfam" id="PF21762">
    <property type="entry name" value="DEDDh_C"/>
    <property type="match status" value="2"/>
</dbReference>
<dbReference type="Proteomes" id="UP000019484">
    <property type="component" value="Unassembled WGS sequence"/>
</dbReference>
<feature type="region of interest" description="Disordered" evidence="1">
    <location>
        <begin position="508"/>
        <end position="541"/>
    </location>
</feature>
<dbReference type="AlphaFoldDB" id="W9Y8P9"/>
<name>W9Y8P9_9EURO</name>
<dbReference type="PANTHER" id="PTHR28083">
    <property type="entry name" value="GOOD FOR FULL DBP5 ACTIVITY PROTEIN 2"/>
    <property type="match status" value="1"/>
</dbReference>
<dbReference type="GO" id="GO:0005634">
    <property type="term" value="C:nucleus"/>
    <property type="evidence" value="ECO:0007669"/>
    <property type="project" value="TreeGrafter"/>
</dbReference>
<dbReference type="EMBL" id="AMWN01000005">
    <property type="protein sequence ID" value="EXJ85621.1"/>
    <property type="molecule type" value="Genomic_DNA"/>
</dbReference>
<dbReference type="OrthoDB" id="5953249at2759"/>
<dbReference type="HOGENOM" id="CLU_016815_1_0_1"/>
<feature type="domain" description="Gfd2/YDR514C-like C-terminal" evidence="2">
    <location>
        <begin position="399"/>
        <end position="497"/>
    </location>
</feature>
<evidence type="ECO:0000256" key="1">
    <source>
        <dbReference type="SAM" id="MobiDB-lite"/>
    </source>
</evidence>
<feature type="region of interest" description="Disordered" evidence="1">
    <location>
        <begin position="1"/>
        <end position="109"/>
    </location>
</feature>
<feature type="domain" description="Gfd2/YDR514C-like C-terminal" evidence="2">
    <location>
        <begin position="579"/>
        <end position="691"/>
    </location>
</feature>
<dbReference type="InterPro" id="IPR012337">
    <property type="entry name" value="RNaseH-like_sf"/>
</dbReference>
<dbReference type="InterPro" id="IPR040151">
    <property type="entry name" value="Gfd2/YDR514C-like"/>
</dbReference>
<accession>W9Y8P9</accession>